<reference evidence="3" key="1">
    <citation type="submission" date="2025-08" db="UniProtKB">
        <authorList>
            <consortium name="RefSeq"/>
        </authorList>
    </citation>
    <scope>IDENTIFICATION</scope>
    <source>
        <tissue evidence="3">Leaves</tissue>
    </source>
</reference>
<name>A0A2I4EK57_JUGRE</name>
<dbReference type="Gramene" id="Jr14_14120_p1">
    <property type="protein sequence ID" value="cds.Jr14_14120_p1"/>
    <property type="gene ID" value="Jr14_14120"/>
</dbReference>
<gene>
    <name evidence="3" type="primary">LOC108990311</name>
</gene>
<keyword evidence="2" id="KW-1185">Reference proteome</keyword>
<evidence type="ECO:0000313" key="2">
    <source>
        <dbReference type="Proteomes" id="UP000235220"/>
    </source>
</evidence>
<dbReference type="AlphaFoldDB" id="A0A2I4EK57"/>
<dbReference type="GO" id="GO:0008270">
    <property type="term" value="F:zinc ion binding"/>
    <property type="evidence" value="ECO:0007669"/>
    <property type="project" value="InterPro"/>
</dbReference>
<organism evidence="2 3">
    <name type="scientific">Juglans regia</name>
    <name type="common">English walnut</name>
    <dbReference type="NCBI Taxonomy" id="51240"/>
    <lineage>
        <taxon>Eukaryota</taxon>
        <taxon>Viridiplantae</taxon>
        <taxon>Streptophyta</taxon>
        <taxon>Embryophyta</taxon>
        <taxon>Tracheophyta</taxon>
        <taxon>Spermatophyta</taxon>
        <taxon>Magnoliopsida</taxon>
        <taxon>eudicotyledons</taxon>
        <taxon>Gunneridae</taxon>
        <taxon>Pentapetalae</taxon>
        <taxon>rosids</taxon>
        <taxon>fabids</taxon>
        <taxon>Fagales</taxon>
        <taxon>Juglandaceae</taxon>
        <taxon>Juglans</taxon>
    </lineage>
</organism>
<proteinExistence type="predicted"/>
<dbReference type="RefSeq" id="XP_018819780.1">
    <property type="nucleotide sequence ID" value="XM_018964235.1"/>
</dbReference>
<dbReference type="GeneID" id="108990311"/>
<dbReference type="OrthoDB" id="1936908at2759"/>
<evidence type="ECO:0000256" key="1">
    <source>
        <dbReference type="SAM" id="MobiDB-lite"/>
    </source>
</evidence>
<protein>
    <submittedName>
        <fullName evidence="3">Uncharacterized protein LOC108990311</fullName>
    </submittedName>
</protein>
<dbReference type="PANTHER" id="PTHR34482:SF36">
    <property type="entry name" value="RETROTRANSPOSON GAG DOMAIN-CONTAINING PROTEIN"/>
    <property type="match status" value="1"/>
</dbReference>
<dbReference type="Proteomes" id="UP000235220">
    <property type="component" value="Chromosome 14"/>
</dbReference>
<dbReference type="InterPro" id="IPR001878">
    <property type="entry name" value="Znf_CCHC"/>
</dbReference>
<dbReference type="PROSITE" id="PS50158">
    <property type="entry name" value="ZF_CCHC"/>
    <property type="match status" value="1"/>
</dbReference>
<feature type="compositionally biased region" description="Basic and acidic residues" evidence="1">
    <location>
        <begin position="203"/>
        <end position="214"/>
    </location>
</feature>
<dbReference type="PANTHER" id="PTHR34482">
    <property type="entry name" value="DNA DAMAGE-INDUCIBLE PROTEIN 1-LIKE"/>
    <property type="match status" value="1"/>
</dbReference>
<dbReference type="GO" id="GO:0003676">
    <property type="term" value="F:nucleic acid binding"/>
    <property type="evidence" value="ECO:0007669"/>
    <property type="project" value="InterPro"/>
</dbReference>
<dbReference type="KEGG" id="jre:108990311"/>
<accession>A0A2I4EK57</accession>
<feature type="compositionally biased region" description="Polar residues" evidence="1">
    <location>
        <begin position="191"/>
        <end position="202"/>
    </location>
</feature>
<sequence length="214" mass="25151">MHPPIFYGRGDPTLAEDWIQDIEEVLRVLNCIDKQKVLYSAFKLTGEAKRWWISERSIREADGRGVGTMTVHQYAARYIELSRFALYLIPDEEKKTRKFEEGLNNQIYERVEQRKGSKLLGFPSNEDQEPWKRMKLVNNPGQRQVQDNQRNNSCKSCDVVHFGDCRRRTGRCFRCEKHSHLVRDCPKQPDGSMNPNPPQRTGFTERDRKQHNTV</sequence>
<feature type="region of interest" description="Disordered" evidence="1">
    <location>
        <begin position="183"/>
        <end position="214"/>
    </location>
</feature>
<evidence type="ECO:0000313" key="3">
    <source>
        <dbReference type="RefSeq" id="XP_018819780.1"/>
    </source>
</evidence>